<keyword evidence="3" id="KW-1185">Reference proteome</keyword>
<accession>A0AAN9QYA2</accession>
<evidence type="ECO:0000256" key="1">
    <source>
        <dbReference type="SAM" id="MobiDB-lite"/>
    </source>
</evidence>
<name>A0AAN9QYA2_CANGL</name>
<evidence type="ECO:0000313" key="2">
    <source>
        <dbReference type="EMBL" id="KAK7351799.1"/>
    </source>
</evidence>
<feature type="compositionally biased region" description="Polar residues" evidence="1">
    <location>
        <begin position="60"/>
        <end position="70"/>
    </location>
</feature>
<reference evidence="2 3" key="1">
    <citation type="submission" date="2024-01" db="EMBL/GenBank/DDBJ databases">
        <title>The genomes of 5 underutilized Papilionoideae crops provide insights into root nodulation and disease resistanc.</title>
        <authorList>
            <person name="Jiang F."/>
        </authorList>
    </citation>
    <scope>NUCLEOTIDE SEQUENCE [LARGE SCALE GENOMIC DNA]</scope>
    <source>
        <strain evidence="2">LVBAO_FW01</strain>
        <tissue evidence="2">Leaves</tissue>
    </source>
</reference>
<sequence>MERRHSSASHFPGMRFTRGFSPATCALHPVSNKSPIWMKTPVDARLLKNQDSKTIHVQGENENSKNNNTMMIGRATRDAKSC</sequence>
<dbReference type="EMBL" id="JAYMYQ010000002">
    <property type="protein sequence ID" value="KAK7351799.1"/>
    <property type="molecule type" value="Genomic_DNA"/>
</dbReference>
<proteinExistence type="predicted"/>
<evidence type="ECO:0000313" key="3">
    <source>
        <dbReference type="Proteomes" id="UP001367508"/>
    </source>
</evidence>
<dbReference type="AlphaFoldDB" id="A0AAN9QYA2"/>
<protein>
    <submittedName>
        <fullName evidence="2">Uncharacterized protein</fullName>
    </submittedName>
</protein>
<gene>
    <name evidence="2" type="ORF">VNO77_11502</name>
</gene>
<dbReference type="Proteomes" id="UP001367508">
    <property type="component" value="Unassembled WGS sequence"/>
</dbReference>
<comment type="caution">
    <text evidence="2">The sequence shown here is derived from an EMBL/GenBank/DDBJ whole genome shotgun (WGS) entry which is preliminary data.</text>
</comment>
<organism evidence="2 3">
    <name type="scientific">Canavalia gladiata</name>
    <name type="common">Sword bean</name>
    <name type="synonym">Dolichos gladiatus</name>
    <dbReference type="NCBI Taxonomy" id="3824"/>
    <lineage>
        <taxon>Eukaryota</taxon>
        <taxon>Viridiplantae</taxon>
        <taxon>Streptophyta</taxon>
        <taxon>Embryophyta</taxon>
        <taxon>Tracheophyta</taxon>
        <taxon>Spermatophyta</taxon>
        <taxon>Magnoliopsida</taxon>
        <taxon>eudicotyledons</taxon>
        <taxon>Gunneridae</taxon>
        <taxon>Pentapetalae</taxon>
        <taxon>rosids</taxon>
        <taxon>fabids</taxon>
        <taxon>Fabales</taxon>
        <taxon>Fabaceae</taxon>
        <taxon>Papilionoideae</taxon>
        <taxon>50 kb inversion clade</taxon>
        <taxon>NPAAA clade</taxon>
        <taxon>indigoferoid/millettioid clade</taxon>
        <taxon>Phaseoleae</taxon>
        <taxon>Canavalia</taxon>
    </lineage>
</organism>
<feature type="region of interest" description="Disordered" evidence="1">
    <location>
        <begin position="58"/>
        <end position="82"/>
    </location>
</feature>